<evidence type="ECO:0000313" key="7">
    <source>
        <dbReference type="Proteomes" id="UP001379533"/>
    </source>
</evidence>
<evidence type="ECO:0000256" key="4">
    <source>
        <dbReference type="ARBA" id="ARBA00022833"/>
    </source>
</evidence>
<name>A0ABZ2JVZ7_9BACT</name>
<evidence type="ECO:0000313" key="6">
    <source>
        <dbReference type="EMBL" id="WXA90522.1"/>
    </source>
</evidence>
<dbReference type="PANTHER" id="PTHR46233:SF3">
    <property type="entry name" value="HYDROXYACYLGLUTATHIONE HYDROLASE GLOC"/>
    <property type="match status" value="1"/>
</dbReference>
<dbReference type="InterPro" id="IPR001279">
    <property type="entry name" value="Metallo-B-lactamas"/>
</dbReference>
<keyword evidence="2" id="KW-0479">Metal-binding</keyword>
<evidence type="ECO:0000256" key="2">
    <source>
        <dbReference type="ARBA" id="ARBA00022723"/>
    </source>
</evidence>
<sequence length="222" mass="24086">MSSFYLRQLLVGRDIGRGNVAGTQMRNFVYLIGDRDAGECLVVDPAWDVEGIATRATEDGMKLTGALVTHYHPDHVGGSLFGHSIEGLSRLMALAPCPVHVHKNEAEGVRKVTGLSTTDLVLHEGNDRVKVGEVEVELLHTPGHTPGSQCFRVGDALVSGDTLFLQGCGRVDLPGGDPEEMRRTLQQRLARLPDEMMLYPGHAYGGEHAPLSEVRKINPVFG</sequence>
<evidence type="ECO:0000256" key="3">
    <source>
        <dbReference type="ARBA" id="ARBA00022801"/>
    </source>
</evidence>
<dbReference type="EMBL" id="CP089982">
    <property type="protein sequence ID" value="WXA90522.1"/>
    <property type="molecule type" value="Genomic_DNA"/>
</dbReference>
<keyword evidence="4" id="KW-0862">Zinc</keyword>
<dbReference type="Gene3D" id="3.60.15.10">
    <property type="entry name" value="Ribonuclease Z/Hydroxyacylglutathione hydrolase-like"/>
    <property type="match status" value="1"/>
</dbReference>
<keyword evidence="3" id="KW-0378">Hydrolase</keyword>
<dbReference type="CDD" id="cd16275">
    <property type="entry name" value="BaeB-like_MBL-fold"/>
    <property type="match status" value="1"/>
</dbReference>
<dbReference type="PANTHER" id="PTHR46233">
    <property type="entry name" value="HYDROXYACYLGLUTATHIONE HYDROLASE GLOC"/>
    <property type="match status" value="1"/>
</dbReference>
<evidence type="ECO:0000259" key="5">
    <source>
        <dbReference type="SMART" id="SM00849"/>
    </source>
</evidence>
<proteinExistence type="predicted"/>
<dbReference type="InterPro" id="IPR036866">
    <property type="entry name" value="RibonucZ/Hydroxyglut_hydro"/>
</dbReference>
<dbReference type="SUPFAM" id="SSF56281">
    <property type="entry name" value="Metallo-hydrolase/oxidoreductase"/>
    <property type="match status" value="1"/>
</dbReference>
<gene>
    <name evidence="6" type="ORF">LZC95_29200</name>
</gene>
<reference evidence="6 7" key="1">
    <citation type="submission" date="2021-12" db="EMBL/GenBank/DDBJ databases">
        <title>Discovery of the Pendulisporaceae a myxobacterial family with distinct sporulation behavior and unique specialized metabolism.</title>
        <authorList>
            <person name="Garcia R."/>
            <person name="Popoff A."/>
            <person name="Bader C.D."/>
            <person name="Loehr J."/>
            <person name="Walesch S."/>
            <person name="Walt C."/>
            <person name="Boldt J."/>
            <person name="Bunk B."/>
            <person name="Haeckl F.J.F.P.J."/>
            <person name="Gunesch A.P."/>
            <person name="Birkelbach J."/>
            <person name="Nuebel U."/>
            <person name="Pietschmann T."/>
            <person name="Bach T."/>
            <person name="Mueller R."/>
        </authorList>
    </citation>
    <scope>NUCLEOTIDE SEQUENCE [LARGE SCALE GENOMIC DNA]</scope>
    <source>
        <strain evidence="6 7">MSr12523</strain>
    </source>
</reference>
<dbReference type="RefSeq" id="WP_394841135.1">
    <property type="nucleotide sequence ID" value="NZ_CP089982.1"/>
</dbReference>
<dbReference type="Proteomes" id="UP001379533">
    <property type="component" value="Chromosome"/>
</dbReference>
<evidence type="ECO:0000256" key="1">
    <source>
        <dbReference type="ARBA" id="ARBA00001947"/>
    </source>
</evidence>
<accession>A0ABZ2JVZ7</accession>
<dbReference type="Pfam" id="PF00753">
    <property type="entry name" value="Lactamase_B"/>
    <property type="match status" value="1"/>
</dbReference>
<feature type="domain" description="Metallo-beta-lactamase" evidence="5">
    <location>
        <begin position="26"/>
        <end position="202"/>
    </location>
</feature>
<keyword evidence="7" id="KW-1185">Reference proteome</keyword>
<organism evidence="6 7">
    <name type="scientific">Pendulispora brunnea</name>
    <dbReference type="NCBI Taxonomy" id="2905690"/>
    <lineage>
        <taxon>Bacteria</taxon>
        <taxon>Pseudomonadati</taxon>
        <taxon>Myxococcota</taxon>
        <taxon>Myxococcia</taxon>
        <taxon>Myxococcales</taxon>
        <taxon>Sorangiineae</taxon>
        <taxon>Pendulisporaceae</taxon>
        <taxon>Pendulispora</taxon>
    </lineage>
</organism>
<protein>
    <submittedName>
        <fullName evidence="6">MBL fold metallo-hydrolase</fullName>
    </submittedName>
</protein>
<comment type="cofactor">
    <cofactor evidence="1">
        <name>Zn(2+)</name>
        <dbReference type="ChEBI" id="CHEBI:29105"/>
    </cofactor>
</comment>
<dbReference type="InterPro" id="IPR051453">
    <property type="entry name" value="MBL_Glyoxalase_II"/>
</dbReference>
<dbReference type="SMART" id="SM00849">
    <property type="entry name" value="Lactamase_B"/>
    <property type="match status" value="1"/>
</dbReference>